<reference evidence="2 3" key="1">
    <citation type="journal article" date="2018" name="Front. Microbiol.">
        <title>Genome-Based Analysis Reveals the Taxonomy and Diversity of the Family Idiomarinaceae.</title>
        <authorList>
            <person name="Liu Y."/>
            <person name="Lai Q."/>
            <person name="Shao Z."/>
        </authorList>
    </citation>
    <scope>NUCLEOTIDE SEQUENCE [LARGE SCALE GENOMIC DNA]</scope>
    <source>
        <strain evidence="2 3">CF12-14</strain>
    </source>
</reference>
<dbReference type="PANTHER" id="PTHR43861">
    <property type="entry name" value="TRANS-ACONITATE 2-METHYLTRANSFERASE-RELATED"/>
    <property type="match status" value="1"/>
</dbReference>
<proteinExistence type="predicted"/>
<dbReference type="SUPFAM" id="SSF53335">
    <property type="entry name" value="S-adenosyl-L-methionine-dependent methyltransferases"/>
    <property type="match status" value="1"/>
</dbReference>
<name>A0ABY0BSB1_9GAMM</name>
<dbReference type="InterPro" id="IPR029063">
    <property type="entry name" value="SAM-dependent_MTases_sf"/>
</dbReference>
<dbReference type="Proteomes" id="UP000287865">
    <property type="component" value="Unassembled WGS sequence"/>
</dbReference>
<dbReference type="PANTHER" id="PTHR43861:SF1">
    <property type="entry name" value="TRANS-ACONITATE 2-METHYLTRANSFERASE"/>
    <property type="match status" value="1"/>
</dbReference>
<keyword evidence="2" id="KW-0808">Transferase</keyword>
<dbReference type="CDD" id="cd02440">
    <property type="entry name" value="AdoMet_MTases"/>
    <property type="match status" value="1"/>
</dbReference>
<dbReference type="Pfam" id="PF13395">
    <property type="entry name" value="HNH_4"/>
    <property type="match status" value="1"/>
</dbReference>
<dbReference type="Gene3D" id="1.10.30.50">
    <property type="match status" value="1"/>
</dbReference>
<dbReference type="InterPro" id="IPR003615">
    <property type="entry name" value="HNH_nuc"/>
</dbReference>
<comment type="caution">
    <text evidence="2">The sequence shown here is derived from an EMBL/GenBank/DDBJ whole genome shotgun (WGS) entry which is preliminary data.</text>
</comment>
<dbReference type="Gene3D" id="3.40.50.150">
    <property type="entry name" value="Vaccinia Virus protein VP39"/>
    <property type="match status" value="1"/>
</dbReference>
<dbReference type="CDD" id="cd00085">
    <property type="entry name" value="HNHc"/>
    <property type="match status" value="1"/>
</dbReference>
<feature type="domain" description="HNH nuclease" evidence="1">
    <location>
        <begin position="457"/>
        <end position="498"/>
    </location>
</feature>
<keyword evidence="2" id="KW-0489">Methyltransferase</keyword>
<keyword evidence="3" id="KW-1185">Reference proteome</keyword>
<protein>
    <submittedName>
        <fullName evidence="2">Methyltransferase type 11</fullName>
    </submittedName>
</protein>
<accession>A0ABY0BSB1</accession>
<evidence type="ECO:0000259" key="1">
    <source>
        <dbReference type="Pfam" id="PF13395"/>
    </source>
</evidence>
<dbReference type="GO" id="GO:0008168">
    <property type="term" value="F:methyltransferase activity"/>
    <property type="evidence" value="ECO:0007669"/>
    <property type="project" value="UniProtKB-KW"/>
</dbReference>
<organism evidence="2 3">
    <name type="scientific">Aliidiomarina maris</name>
    <dbReference type="NCBI Taxonomy" id="531312"/>
    <lineage>
        <taxon>Bacteria</taxon>
        <taxon>Pseudomonadati</taxon>
        <taxon>Pseudomonadota</taxon>
        <taxon>Gammaproteobacteria</taxon>
        <taxon>Alteromonadales</taxon>
        <taxon>Idiomarinaceae</taxon>
        <taxon>Aliidiomarina</taxon>
    </lineage>
</organism>
<gene>
    <name evidence="2" type="ORF">CWE07_06685</name>
</gene>
<evidence type="ECO:0000313" key="2">
    <source>
        <dbReference type="EMBL" id="RUO24726.1"/>
    </source>
</evidence>
<sequence>MNMQAIDNRTLAYYATHAEAIFERYEQVAQSGVAAHFSNAFLPGSKVLDVGAGSGRDLRELLNHGFDAYGAEPVAELREIAIAKHPHLQGRLFEGSLPSGVTSYQKYDGVLCSAVLMHLPHNQLFDAILALRDLLVEQGRLLISIPAARPDIDEQHRDPEGRLFNPITPEQLKLLCKRLAFDCISEHVSDDALGRAGTSWHTLLFVRRSAIGKPLDRIESVLRNDRKSATYKLALLRAFCDVAEQDDHAVDWNPNGTIAIPVMRIAELWLAYYWPLIATPELIPQSNAETKGTSYISFRTHLSSLISDASVHFGIADRSGQALFSVFMLTWKAGKLPKPISQQLQRTLKKIRHAIITGPVKFASGGDMFAHDKASDRIVVEADLWLEFCLTGYWVRDSLIMRWAELCRQFGATLPHVTIGRVLERLLVKPDVAREQSIARKIYLNSPDLRCVWSEKALTTTNMDVDHALPYSLWQNNDLWNLLPSHKRINNQKRDQIPSNALLLDAMDRIIDNWQFVHSAEPELFEFEVTRTLGEFSPRYWEKPLFDHMKRKAEVAVFQRGAVVWGFG</sequence>
<dbReference type="EMBL" id="PIPK01000005">
    <property type="protein sequence ID" value="RUO24726.1"/>
    <property type="molecule type" value="Genomic_DNA"/>
</dbReference>
<dbReference type="GO" id="GO:0032259">
    <property type="term" value="P:methylation"/>
    <property type="evidence" value="ECO:0007669"/>
    <property type="project" value="UniProtKB-KW"/>
</dbReference>
<evidence type="ECO:0000313" key="3">
    <source>
        <dbReference type="Proteomes" id="UP000287865"/>
    </source>
</evidence>
<dbReference type="Pfam" id="PF13489">
    <property type="entry name" value="Methyltransf_23"/>
    <property type="match status" value="1"/>
</dbReference>